<sequence>MKTGLRKYSTTALKDYKILSIIAIILGIVGTSLNIVVTNPYIVTFPPALLISGLISYTTEYRANQPTLSPDLGIKPLLSLHLFISALIIVLFSLTKTRGEIVLLLSAVLVGLTALSIVKTDNLYFQLALILLTGLVIRATILFSSPVPLGNDTLFHQRMAGEIAQAGDLVPLIEENSKHFDIPLYHVFVSSVVILVDLDPQLSSFIGITIPSLVVPALVVTWIVNRHFDSTAAAISAFLVVTTDSVIRWSITPSTTTYGFILGVLILMTVILQREHRIRYIFAFLIIALTFSHQTTSVITLSIVILYAIGKVLSEDEIHITTPILFGLLVIGSFLFARINGPGGDLTVLGKLALVIGSSIQLLSVDTGASFQIPPMVNAQPGGTASLSSIQVLGPALLFLFGTIGSLTVLRSDSISDHAWNQIYKLLLVAAGLFIPIFIGPLVGFTLLLPYRWFPFAYFVLAIPASLGLIVISKKIPSISSGYLILALLLVSGLVMGGNYFGSYEDPVFDEDPGAIRYEYTEQEVSMFYHAARYSTGPVRGDTVATIVVNRHFDTKTARGLHYNYDKRGYSGVPRETLVIDRPYAHTNHAWYWLTYRGKTGSVIGELPRNALSCAEDIVYDSGGERYNGHLLRYTRTSCY</sequence>
<feature type="transmembrane region" description="Helical" evidence="1">
    <location>
        <begin position="204"/>
        <end position="224"/>
    </location>
</feature>
<keyword evidence="3" id="KW-1185">Reference proteome</keyword>
<evidence type="ECO:0000313" key="2">
    <source>
        <dbReference type="EMBL" id="SEP10447.1"/>
    </source>
</evidence>
<feature type="transmembrane region" description="Helical" evidence="1">
    <location>
        <begin position="21"/>
        <end position="42"/>
    </location>
</feature>
<evidence type="ECO:0000256" key="1">
    <source>
        <dbReference type="SAM" id="Phobius"/>
    </source>
</evidence>
<dbReference type="Proteomes" id="UP000198775">
    <property type="component" value="Unassembled WGS sequence"/>
</dbReference>
<dbReference type="EMBL" id="FOCX01000033">
    <property type="protein sequence ID" value="SEP10447.1"/>
    <property type="molecule type" value="Genomic_DNA"/>
</dbReference>
<gene>
    <name evidence="2" type="ORF">SAMN05216388_103319</name>
</gene>
<feature type="transmembrane region" description="Helical" evidence="1">
    <location>
        <begin position="423"/>
        <end position="447"/>
    </location>
</feature>
<feature type="transmembrane region" description="Helical" evidence="1">
    <location>
        <begin position="77"/>
        <end position="94"/>
    </location>
</feature>
<proteinExistence type="predicted"/>
<feature type="transmembrane region" description="Helical" evidence="1">
    <location>
        <begin position="453"/>
        <end position="472"/>
    </location>
</feature>
<protein>
    <recommendedName>
        <fullName evidence="4">Dolichyl-phosphate-mannose-protein mannosyltransferase</fullName>
    </recommendedName>
</protein>
<feature type="transmembrane region" description="Helical" evidence="1">
    <location>
        <begin position="101"/>
        <end position="118"/>
    </location>
</feature>
<dbReference type="OrthoDB" id="110868at2157"/>
<evidence type="ECO:0000313" key="3">
    <source>
        <dbReference type="Proteomes" id="UP000198775"/>
    </source>
</evidence>
<feature type="transmembrane region" description="Helical" evidence="1">
    <location>
        <begin position="352"/>
        <end position="373"/>
    </location>
</feature>
<feature type="transmembrane region" description="Helical" evidence="1">
    <location>
        <begin position="484"/>
        <end position="502"/>
    </location>
</feature>
<keyword evidence="1" id="KW-0472">Membrane</keyword>
<feature type="transmembrane region" description="Helical" evidence="1">
    <location>
        <begin position="320"/>
        <end position="340"/>
    </location>
</feature>
<keyword evidence="1" id="KW-0812">Transmembrane</keyword>
<feature type="transmembrane region" description="Helical" evidence="1">
    <location>
        <begin position="124"/>
        <end position="149"/>
    </location>
</feature>
<feature type="transmembrane region" description="Helical" evidence="1">
    <location>
        <begin position="280"/>
        <end position="308"/>
    </location>
</feature>
<keyword evidence="1" id="KW-1133">Transmembrane helix</keyword>
<accession>A0A1H8V5D4</accession>
<evidence type="ECO:0008006" key="4">
    <source>
        <dbReference type="Google" id="ProtNLM"/>
    </source>
</evidence>
<dbReference type="AlphaFoldDB" id="A0A1H8V5D4"/>
<feature type="transmembrane region" description="Helical" evidence="1">
    <location>
        <begin position="257"/>
        <end position="273"/>
    </location>
</feature>
<reference evidence="3" key="1">
    <citation type="submission" date="2016-10" db="EMBL/GenBank/DDBJ databases">
        <authorList>
            <person name="Varghese N."/>
            <person name="Submissions S."/>
        </authorList>
    </citation>
    <scope>NUCLEOTIDE SEQUENCE [LARGE SCALE GENOMIC DNA]</scope>
    <source>
        <strain evidence="3">IBRC-M 10043</strain>
    </source>
</reference>
<organism evidence="2 3">
    <name type="scientific">Halorientalis persicus</name>
    <dbReference type="NCBI Taxonomy" id="1367881"/>
    <lineage>
        <taxon>Archaea</taxon>
        <taxon>Methanobacteriati</taxon>
        <taxon>Methanobacteriota</taxon>
        <taxon>Stenosarchaea group</taxon>
        <taxon>Halobacteria</taxon>
        <taxon>Halobacteriales</taxon>
        <taxon>Haloarculaceae</taxon>
        <taxon>Halorientalis</taxon>
    </lineage>
</organism>
<name>A0A1H8V5D4_9EURY</name>
<dbReference type="RefSeq" id="WP_139203631.1">
    <property type="nucleotide sequence ID" value="NZ_FOCX01000033.1"/>
</dbReference>
<feature type="transmembrane region" description="Helical" evidence="1">
    <location>
        <begin position="393"/>
        <end position="411"/>
    </location>
</feature>